<dbReference type="PANTHER" id="PTHR11177:SF397">
    <property type="entry name" value="CHITINASE"/>
    <property type="match status" value="1"/>
</dbReference>
<evidence type="ECO:0000313" key="15">
    <source>
        <dbReference type="Proteomes" id="UP000781932"/>
    </source>
</evidence>
<dbReference type="Gene3D" id="3.10.50.10">
    <property type="match status" value="1"/>
</dbReference>
<dbReference type="PROSITE" id="PS51910">
    <property type="entry name" value="GH18_2"/>
    <property type="match status" value="1"/>
</dbReference>
<dbReference type="Proteomes" id="UP000781932">
    <property type="component" value="Unassembled WGS sequence"/>
</dbReference>
<accession>A0A9P6IA72</accession>
<dbReference type="RefSeq" id="XP_038746277.1">
    <property type="nucleotide sequence ID" value="XM_038888380.1"/>
</dbReference>
<comment type="catalytic activity">
    <reaction evidence="1">
        <text>Random endo-hydrolysis of N-acetyl-beta-D-glucosaminide (1-&gt;4)-beta-linkages in chitin and chitodextrins.</text>
        <dbReference type="EC" id="3.2.1.14"/>
    </reaction>
</comment>
<dbReference type="InterPro" id="IPR011583">
    <property type="entry name" value="Chitinase_II/V-like_cat"/>
</dbReference>
<dbReference type="InterPro" id="IPR001190">
    <property type="entry name" value="SRCR"/>
</dbReference>
<evidence type="ECO:0000256" key="2">
    <source>
        <dbReference type="ARBA" id="ARBA00004613"/>
    </source>
</evidence>
<dbReference type="InterPro" id="IPR001223">
    <property type="entry name" value="Glyco_hydro18_cat"/>
</dbReference>
<sequence length="928" mass="103270">MDSATPADLFKTVTAVKDLNPKIEVWLSVGGWTFSDNNTVTQPLLGEISRSSEKRKQFANNVVTFLEQYGFDGVDIDWEYPGAPDRGGKEDDTKNFVSLFKTLRETFDASGRHVGLTFTIPSSYWYLKWFDVPGLLKYADWTNLMSYDLHGVWDSNNPIGSIVQGHTNLTEIKRAAELLWRNDIAPDQVALGFGFYGRAFTLQDPACTQPGCPFSGGANKGSCTATSGYLSHYEIKDILDKNPGIKPVWDKEAAVKYFSWDSNQWISYDDTDTYKQKVTWANEVGFSGSLIWASDLDDYEYTAHSGLLGRKVPSNAAIVNDTESAASTESLKRLPQFEGDFTKLCRIADSCVDIGQNSNGWCKTDENPVGWDEAKCDGGKARAICCKSSNIEYKCQWRGGGADCNGQCHAGEINLFPDEHSKPGGGFETEDDSSCNRGWKVFCCESPDWSPLTKNCYWSGCGEECKSGEQDVAYAADLEGKCRPWSYGNHYCCKTDFKPFNECHWVGKGDCADNTCAGNEVTLATNPQGDSWVSCSWWRKKSLCCSPTSLADADCSDVDLCSVEPWLCESEGDDGEDDDDDATADLLSLRSIPGEDEDGYCDKEDFLDWVSTPGEDEYHHVEKRSREYKVNIWYRAGKLQFPKAVVIAKPAVCYATDLALRAPKAIIDTVQSDHVVDLQYARAMLRGWLEAILPDGTAVKDYLVDLDSNKLILDNWNSYALPASLGTIGMSNKIWLTAEKRFGDTMGSVLNPKPLVLLFSTLNGLKGRIFGSGGNLAGLRDGMFSAPILYKNAYKLAEKALQDPKIAKELITTMRNTIVVWKYINRADITALINGVRLANYAEVGNFQTYLPGARSSWQDVWRQVDYTYYDFAARESKDWIINIADAMMYRFSHAAVQPDHAAWVINSLRSIYTAAEEVVVPNLISPK</sequence>
<organism evidence="14 15">
    <name type="scientific">Colletotrichum karsti</name>
    <dbReference type="NCBI Taxonomy" id="1095194"/>
    <lineage>
        <taxon>Eukaryota</taxon>
        <taxon>Fungi</taxon>
        <taxon>Dikarya</taxon>
        <taxon>Ascomycota</taxon>
        <taxon>Pezizomycotina</taxon>
        <taxon>Sordariomycetes</taxon>
        <taxon>Hypocreomycetidae</taxon>
        <taxon>Glomerellales</taxon>
        <taxon>Glomerellaceae</taxon>
        <taxon>Colletotrichum</taxon>
        <taxon>Colletotrichum boninense species complex</taxon>
    </lineage>
</organism>
<comment type="caution">
    <text evidence="14">The sequence shown here is derived from an EMBL/GenBank/DDBJ whole genome shotgun (WGS) entry which is preliminary data.</text>
</comment>
<evidence type="ECO:0000256" key="4">
    <source>
        <dbReference type="ARBA" id="ARBA00012729"/>
    </source>
</evidence>
<dbReference type="InterPro" id="IPR001579">
    <property type="entry name" value="Glyco_hydro_18_chit_AS"/>
</dbReference>
<keyword evidence="7" id="KW-0146">Chitin degradation</keyword>
<dbReference type="PROSITE" id="PS01095">
    <property type="entry name" value="GH18_1"/>
    <property type="match status" value="1"/>
</dbReference>
<evidence type="ECO:0000256" key="6">
    <source>
        <dbReference type="ARBA" id="ARBA00022801"/>
    </source>
</evidence>
<reference evidence="14" key="2">
    <citation type="submission" date="2020-11" db="EMBL/GenBank/DDBJ databases">
        <title>Whole genome sequencing of Colletotrichum sp.</title>
        <authorList>
            <person name="Li H."/>
        </authorList>
    </citation>
    <scope>NUCLEOTIDE SEQUENCE</scope>
    <source>
        <strain evidence="14">CkLH20</strain>
    </source>
</reference>
<evidence type="ECO:0000256" key="1">
    <source>
        <dbReference type="ARBA" id="ARBA00000822"/>
    </source>
</evidence>
<evidence type="ECO:0000256" key="8">
    <source>
        <dbReference type="ARBA" id="ARBA00023277"/>
    </source>
</evidence>
<dbReference type="InterPro" id="IPR050314">
    <property type="entry name" value="Glycosyl_Hydrlase_18"/>
</dbReference>
<dbReference type="InterPro" id="IPR017853">
    <property type="entry name" value="GH"/>
</dbReference>
<evidence type="ECO:0000256" key="11">
    <source>
        <dbReference type="RuleBase" id="RU000489"/>
    </source>
</evidence>
<keyword evidence="5" id="KW-0964">Secreted</keyword>
<evidence type="ECO:0000259" key="12">
    <source>
        <dbReference type="PROSITE" id="PS50287"/>
    </source>
</evidence>
<dbReference type="SMART" id="SM00636">
    <property type="entry name" value="Glyco_18"/>
    <property type="match status" value="1"/>
</dbReference>
<evidence type="ECO:0000256" key="10">
    <source>
        <dbReference type="ARBA" id="ARBA00023326"/>
    </source>
</evidence>
<dbReference type="OrthoDB" id="73875at2759"/>
<evidence type="ECO:0000259" key="13">
    <source>
        <dbReference type="PROSITE" id="PS51910"/>
    </source>
</evidence>
<evidence type="ECO:0000256" key="3">
    <source>
        <dbReference type="ARBA" id="ARBA00008682"/>
    </source>
</evidence>
<reference evidence="14" key="1">
    <citation type="submission" date="2020-03" db="EMBL/GenBank/DDBJ databases">
        <authorList>
            <person name="He L."/>
        </authorList>
    </citation>
    <scope>NUCLEOTIDE SEQUENCE</scope>
    <source>
        <strain evidence="14">CkLH20</strain>
    </source>
</reference>
<keyword evidence="15" id="KW-1185">Reference proteome</keyword>
<evidence type="ECO:0000256" key="7">
    <source>
        <dbReference type="ARBA" id="ARBA00023024"/>
    </source>
</evidence>
<dbReference type="GO" id="GO:0006032">
    <property type="term" value="P:chitin catabolic process"/>
    <property type="evidence" value="ECO:0007669"/>
    <property type="project" value="UniProtKB-KW"/>
</dbReference>
<dbReference type="SUPFAM" id="SSF54556">
    <property type="entry name" value="Chitinase insertion domain"/>
    <property type="match status" value="1"/>
</dbReference>
<dbReference type="GO" id="GO:0000272">
    <property type="term" value="P:polysaccharide catabolic process"/>
    <property type="evidence" value="ECO:0007669"/>
    <property type="project" value="UniProtKB-KW"/>
</dbReference>
<keyword evidence="6 11" id="KW-0378">Hydrolase</keyword>
<comment type="subcellular location">
    <subcellularLocation>
        <location evidence="2">Secreted</location>
    </subcellularLocation>
</comment>
<name>A0A9P6IA72_9PEZI</name>
<dbReference type="GO" id="GO:0008843">
    <property type="term" value="F:endochitinase activity"/>
    <property type="evidence" value="ECO:0007669"/>
    <property type="project" value="UniProtKB-EC"/>
</dbReference>
<dbReference type="EMBL" id="JAATWM020000016">
    <property type="protein sequence ID" value="KAF9876816.1"/>
    <property type="molecule type" value="Genomic_DNA"/>
</dbReference>
<dbReference type="GO" id="GO:0016020">
    <property type="term" value="C:membrane"/>
    <property type="evidence" value="ECO:0007669"/>
    <property type="project" value="InterPro"/>
</dbReference>
<keyword evidence="9 11" id="KW-0326">Glycosidase</keyword>
<gene>
    <name evidence="14" type="ORF">CkaCkLH20_05662</name>
</gene>
<evidence type="ECO:0000256" key="5">
    <source>
        <dbReference type="ARBA" id="ARBA00022525"/>
    </source>
</evidence>
<dbReference type="PANTHER" id="PTHR11177">
    <property type="entry name" value="CHITINASE"/>
    <property type="match status" value="1"/>
</dbReference>
<dbReference type="PROSITE" id="PS50287">
    <property type="entry name" value="SRCR_2"/>
    <property type="match status" value="1"/>
</dbReference>
<dbReference type="SUPFAM" id="SSF51445">
    <property type="entry name" value="(Trans)glycosidases"/>
    <property type="match status" value="1"/>
</dbReference>
<keyword evidence="8" id="KW-0119">Carbohydrate metabolism</keyword>
<dbReference type="Pfam" id="PF00704">
    <property type="entry name" value="Glyco_hydro_18"/>
    <property type="match status" value="1"/>
</dbReference>
<dbReference type="GO" id="GO:0008061">
    <property type="term" value="F:chitin binding"/>
    <property type="evidence" value="ECO:0007669"/>
    <property type="project" value="InterPro"/>
</dbReference>
<evidence type="ECO:0000256" key="9">
    <source>
        <dbReference type="ARBA" id="ARBA00023295"/>
    </source>
</evidence>
<evidence type="ECO:0000313" key="14">
    <source>
        <dbReference type="EMBL" id="KAF9876816.1"/>
    </source>
</evidence>
<keyword evidence="10" id="KW-0624">Polysaccharide degradation</keyword>
<dbReference type="InterPro" id="IPR029070">
    <property type="entry name" value="Chitinase_insertion_sf"/>
</dbReference>
<protein>
    <recommendedName>
        <fullName evidence="4">chitinase</fullName>
        <ecNumber evidence="4">3.2.1.14</ecNumber>
    </recommendedName>
</protein>
<dbReference type="GeneID" id="62161454"/>
<feature type="domain" description="SRCR" evidence="12">
    <location>
        <begin position="413"/>
        <end position="536"/>
    </location>
</feature>
<dbReference type="GO" id="GO:0005576">
    <property type="term" value="C:extracellular region"/>
    <property type="evidence" value="ECO:0007669"/>
    <property type="project" value="UniProtKB-SubCell"/>
</dbReference>
<dbReference type="EC" id="3.2.1.14" evidence="4"/>
<dbReference type="AlphaFoldDB" id="A0A9P6IA72"/>
<proteinExistence type="inferred from homology"/>
<feature type="domain" description="GH18" evidence="13">
    <location>
        <begin position="1"/>
        <end position="310"/>
    </location>
</feature>
<dbReference type="Gene3D" id="3.20.20.80">
    <property type="entry name" value="Glycosidases"/>
    <property type="match status" value="1"/>
</dbReference>
<comment type="similarity">
    <text evidence="3">Belongs to the glycosyl hydrolase 18 family. Chitinase class V subfamily.</text>
</comment>